<dbReference type="InterPro" id="IPR036397">
    <property type="entry name" value="RNaseH_sf"/>
</dbReference>
<evidence type="ECO:0000313" key="3">
    <source>
        <dbReference type="EMBL" id="GMH29385.1"/>
    </source>
</evidence>
<sequence length="233" mass="27519">MKRTWDDSLALTEFAYNNSYQASIGMAPFKALYERKCRSPIHWEEHGDKRILGPDIIKETAEKIKLLHENLRVARSRQKSYADRRRSALEFKKGDFVFLKVSPSKGKYRFGVKGKPKPRFIGPFEILERIGEVTYRLALPPNLAEVHDVFHVSMLRKYVYDPTHVIEYEPLTIDKDLSYIEEPVKIVDRREQRLRTKSIALIKVLWKNHTPKEATWEREEEIRNKYPNLFSQG</sequence>
<gene>
    <name evidence="3" type="ORF">Nepgr_031228</name>
</gene>
<dbReference type="EMBL" id="BSYO01000036">
    <property type="protein sequence ID" value="GMH29385.1"/>
    <property type="molecule type" value="Genomic_DNA"/>
</dbReference>
<keyword evidence="4" id="KW-1185">Reference proteome</keyword>
<dbReference type="Proteomes" id="UP001279734">
    <property type="component" value="Unassembled WGS sequence"/>
</dbReference>
<comment type="caution">
    <text evidence="3">The sequence shown here is derived from an EMBL/GenBank/DDBJ whole genome shotgun (WGS) entry which is preliminary data.</text>
</comment>
<dbReference type="GO" id="GO:0003676">
    <property type="term" value="F:nucleic acid binding"/>
    <property type="evidence" value="ECO:0007669"/>
    <property type="project" value="InterPro"/>
</dbReference>
<feature type="domain" description="Tf2-1-like SH3-like" evidence="2">
    <location>
        <begin position="94"/>
        <end position="159"/>
    </location>
</feature>
<name>A0AAD3Y6L7_NEPGR</name>
<evidence type="ECO:0000313" key="4">
    <source>
        <dbReference type="Proteomes" id="UP001279734"/>
    </source>
</evidence>
<dbReference type="InterPro" id="IPR023780">
    <property type="entry name" value="Chromo_domain"/>
</dbReference>
<dbReference type="InterPro" id="IPR056924">
    <property type="entry name" value="SH3_Tf2-1"/>
</dbReference>
<evidence type="ECO:0008006" key="5">
    <source>
        <dbReference type="Google" id="ProtNLM"/>
    </source>
</evidence>
<dbReference type="InterPro" id="IPR016197">
    <property type="entry name" value="Chromo-like_dom_sf"/>
</dbReference>
<dbReference type="Gene3D" id="3.30.420.10">
    <property type="entry name" value="Ribonuclease H-like superfamily/Ribonuclease H"/>
    <property type="match status" value="1"/>
</dbReference>
<evidence type="ECO:0000259" key="2">
    <source>
        <dbReference type="Pfam" id="PF24626"/>
    </source>
</evidence>
<proteinExistence type="predicted"/>
<dbReference type="Pfam" id="PF24626">
    <property type="entry name" value="SH3_Tf2-1"/>
    <property type="match status" value="1"/>
</dbReference>
<dbReference type="CDD" id="cd00024">
    <property type="entry name" value="CD_CSD"/>
    <property type="match status" value="1"/>
</dbReference>
<dbReference type="Pfam" id="PF00385">
    <property type="entry name" value="Chromo"/>
    <property type="match status" value="1"/>
</dbReference>
<accession>A0AAD3Y6L7</accession>
<dbReference type="Gene3D" id="2.40.50.40">
    <property type="match status" value="1"/>
</dbReference>
<organism evidence="3 4">
    <name type="scientific">Nepenthes gracilis</name>
    <name type="common">Slender pitcher plant</name>
    <dbReference type="NCBI Taxonomy" id="150966"/>
    <lineage>
        <taxon>Eukaryota</taxon>
        <taxon>Viridiplantae</taxon>
        <taxon>Streptophyta</taxon>
        <taxon>Embryophyta</taxon>
        <taxon>Tracheophyta</taxon>
        <taxon>Spermatophyta</taxon>
        <taxon>Magnoliopsida</taxon>
        <taxon>eudicotyledons</taxon>
        <taxon>Gunneridae</taxon>
        <taxon>Pentapetalae</taxon>
        <taxon>Caryophyllales</taxon>
        <taxon>Nepenthaceae</taxon>
        <taxon>Nepenthes</taxon>
    </lineage>
</organism>
<reference evidence="3" key="1">
    <citation type="submission" date="2023-05" db="EMBL/GenBank/DDBJ databases">
        <title>Nepenthes gracilis genome sequencing.</title>
        <authorList>
            <person name="Fukushima K."/>
        </authorList>
    </citation>
    <scope>NUCLEOTIDE SEQUENCE</scope>
    <source>
        <strain evidence="3">SING2019-196</strain>
    </source>
</reference>
<protein>
    <recommendedName>
        <fullName evidence="5">Pol protein</fullName>
    </recommendedName>
</protein>
<feature type="domain" description="Chromo" evidence="1">
    <location>
        <begin position="183"/>
        <end position="229"/>
    </location>
</feature>
<evidence type="ECO:0000259" key="1">
    <source>
        <dbReference type="Pfam" id="PF00385"/>
    </source>
</evidence>
<dbReference type="SUPFAM" id="SSF54160">
    <property type="entry name" value="Chromo domain-like"/>
    <property type="match status" value="1"/>
</dbReference>
<dbReference type="PANTHER" id="PTHR46148:SF57">
    <property type="entry name" value="OS12G0499874 PROTEIN"/>
    <property type="match status" value="1"/>
</dbReference>
<dbReference type="AlphaFoldDB" id="A0AAD3Y6L7"/>
<dbReference type="PANTHER" id="PTHR46148">
    <property type="entry name" value="CHROMO DOMAIN-CONTAINING PROTEIN"/>
    <property type="match status" value="1"/>
</dbReference>